<protein>
    <submittedName>
        <fullName evidence="1">Uncharacterized protein</fullName>
    </submittedName>
</protein>
<gene>
    <name evidence="1" type="ORF">BpHYR1_002778</name>
</gene>
<organism evidence="1 2">
    <name type="scientific">Brachionus plicatilis</name>
    <name type="common">Marine rotifer</name>
    <name type="synonym">Brachionus muelleri</name>
    <dbReference type="NCBI Taxonomy" id="10195"/>
    <lineage>
        <taxon>Eukaryota</taxon>
        <taxon>Metazoa</taxon>
        <taxon>Spiralia</taxon>
        <taxon>Gnathifera</taxon>
        <taxon>Rotifera</taxon>
        <taxon>Eurotatoria</taxon>
        <taxon>Monogononta</taxon>
        <taxon>Pseudotrocha</taxon>
        <taxon>Ploima</taxon>
        <taxon>Brachionidae</taxon>
        <taxon>Brachionus</taxon>
    </lineage>
</organism>
<sequence>MLNFENLAFDKLLKACPIIIISIPGRTKNKKNLKNKLLLKDKTSSVISRFDRFENIFIALISITINYLHLLRKKWFSIVTIQLASFKLIQTNLI</sequence>
<proteinExistence type="predicted"/>
<name>A0A3M7SZJ5_BRAPC</name>
<dbReference type="AlphaFoldDB" id="A0A3M7SZJ5"/>
<dbReference type="EMBL" id="REGN01000537">
    <property type="protein sequence ID" value="RNA41176.1"/>
    <property type="molecule type" value="Genomic_DNA"/>
</dbReference>
<reference evidence="1 2" key="1">
    <citation type="journal article" date="2018" name="Sci. Rep.">
        <title>Genomic signatures of local adaptation to the degree of environmental predictability in rotifers.</title>
        <authorList>
            <person name="Franch-Gras L."/>
            <person name="Hahn C."/>
            <person name="Garcia-Roger E.M."/>
            <person name="Carmona M.J."/>
            <person name="Serra M."/>
            <person name="Gomez A."/>
        </authorList>
    </citation>
    <scope>NUCLEOTIDE SEQUENCE [LARGE SCALE GENOMIC DNA]</scope>
    <source>
        <strain evidence="1">HYR1</strain>
    </source>
</reference>
<evidence type="ECO:0000313" key="2">
    <source>
        <dbReference type="Proteomes" id="UP000276133"/>
    </source>
</evidence>
<evidence type="ECO:0000313" key="1">
    <source>
        <dbReference type="EMBL" id="RNA41176.1"/>
    </source>
</evidence>
<keyword evidence="2" id="KW-1185">Reference proteome</keyword>
<comment type="caution">
    <text evidence="1">The sequence shown here is derived from an EMBL/GenBank/DDBJ whole genome shotgun (WGS) entry which is preliminary data.</text>
</comment>
<dbReference type="Proteomes" id="UP000276133">
    <property type="component" value="Unassembled WGS sequence"/>
</dbReference>
<accession>A0A3M7SZJ5</accession>